<feature type="signal peptide" evidence="1">
    <location>
        <begin position="1"/>
        <end position="22"/>
    </location>
</feature>
<comment type="caution">
    <text evidence="2">The sequence shown here is derived from an EMBL/GenBank/DDBJ whole genome shotgun (WGS) entry which is preliminary data.</text>
</comment>
<dbReference type="RefSeq" id="WP_128196940.1">
    <property type="nucleotide sequence ID" value="NZ_SACJ01000012.1"/>
</dbReference>
<evidence type="ECO:0000313" key="3">
    <source>
        <dbReference type="Proteomes" id="UP000285211"/>
    </source>
</evidence>
<organism evidence="2 3">
    <name type="scientific">Flavobacterium sufflavum</name>
    <dbReference type="NCBI Taxonomy" id="1921138"/>
    <lineage>
        <taxon>Bacteria</taxon>
        <taxon>Pseudomonadati</taxon>
        <taxon>Bacteroidota</taxon>
        <taxon>Flavobacteriia</taxon>
        <taxon>Flavobacteriales</taxon>
        <taxon>Flavobacteriaceae</taxon>
        <taxon>Flavobacterium</taxon>
    </lineage>
</organism>
<sequence>MKPKFKLFCILIISLCFYNCSAKLEKPEFVDNGKTVDSLKKAYNCENIDFENWEDKKVTDSCLTVRLINSSKVPSAEYSNPDKENLPLKEIASAIKKSLVKPQNYKLFHVIFIEKVGDVEAYSLGEEIQSKNL</sequence>
<dbReference type="AlphaFoldDB" id="A0A437KMY1"/>
<dbReference type="EMBL" id="SACJ01000012">
    <property type="protein sequence ID" value="RVT72735.1"/>
    <property type="molecule type" value="Genomic_DNA"/>
</dbReference>
<feature type="chain" id="PRO_5019323797" evidence="1">
    <location>
        <begin position="23"/>
        <end position="133"/>
    </location>
</feature>
<gene>
    <name evidence="2" type="ORF">EOD40_15090</name>
</gene>
<proteinExistence type="predicted"/>
<dbReference type="Proteomes" id="UP000285211">
    <property type="component" value="Unassembled WGS sequence"/>
</dbReference>
<keyword evidence="3" id="KW-1185">Reference proteome</keyword>
<evidence type="ECO:0000313" key="2">
    <source>
        <dbReference type="EMBL" id="RVT72735.1"/>
    </source>
</evidence>
<dbReference type="OrthoDB" id="9842550at2"/>
<keyword evidence="1" id="KW-0732">Signal</keyword>
<evidence type="ECO:0000256" key="1">
    <source>
        <dbReference type="SAM" id="SignalP"/>
    </source>
</evidence>
<protein>
    <submittedName>
        <fullName evidence="2">Uncharacterized protein</fullName>
    </submittedName>
</protein>
<reference evidence="2 3" key="1">
    <citation type="submission" date="2019-01" db="EMBL/GenBank/DDBJ databases">
        <authorList>
            <person name="Chen W.-M."/>
        </authorList>
    </citation>
    <scope>NUCLEOTIDE SEQUENCE [LARGE SCALE GENOMIC DNA]</scope>
    <source>
        <strain evidence="2 3">BBQ-12</strain>
    </source>
</reference>
<name>A0A437KMY1_9FLAO</name>
<accession>A0A437KMY1</accession>